<name>A0A0W0CL90_CANGB</name>
<dbReference type="InterPro" id="IPR045464">
    <property type="entry name" value="Hrt3/FBXO9_C"/>
</dbReference>
<dbReference type="PhylomeDB" id="A0A0W0CL90"/>
<dbReference type="AlphaFoldDB" id="A0A0W0CL90"/>
<feature type="domain" description="F-box protein Hrt3/FBXO9 C-terminal" evidence="3">
    <location>
        <begin position="185"/>
        <end position="265"/>
    </location>
</feature>
<proteinExistence type="predicted"/>
<evidence type="ECO:0000259" key="2">
    <source>
        <dbReference type="Pfam" id="PF12937"/>
    </source>
</evidence>
<dbReference type="Pfam" id="PF19270">
    <property type="entry name" value="FBO_C"/>
    <property type="match status" value="1"/>
</dbReference>
<dbReference type="Proteomes" id="UP000054886">
    <property type="component" value="Unassembled WGS sequence"/>
</dbReference>
<dbReference type="InterPro" id="IPR001810">
    <property type="entry name" value="F-box_dom"/>
</dbReference>
<evidence type="ECO:0000256" key="1">
    <source>
        <dbReference type="ARBA" id="ARBA00022786"/>
    </source>
</evidence>
<dbReference type="OMA" id="RWNRLDF"/>
<keyword evidence="1" id="KW-0833">Ubl conjugation pathway</keyword>
<accession>A0A0W0CL90</accession>
<dbReference type="Pfam" id="PF12937">
    <property type="entry name" value="F-box-like"/>
    <property type="match status" value="1"/>
</dbReference>
<dbReference type="GO" id="GO:0071406">
    <property type="term" value="P:cellular response to methylmercury"/>
    <property type="evidence" value="ECO:0007669"/>
    <property type="project" value="EnsemblFungi"/>
</dbReference>
<reference evidence="4 5" key="1">
    <citation type="submission" date="2015-10" db="EMBL/GenBank/DDBJ databases">
        <title>Draft genomes sequences of Candida glabrata isolates 1A, 1B, 2A, 2B, 3A and 3B.</title>
        <authorList>
            <person name="Haavelsrud O.E."/>
            <person name="Gaustad P."/>
        </authorList>
    </citation>
    <scope>NUCLEOTIDE SEQUENCE [LARGE SCALE GENOMIC DNA]</scope>
    <source>
        <strain evidence="4">910700640</strain>
    </source>
</reference>
<dbReference type="PANTHER" id="PTHR12874">
    <property type="entry name" value="F-BOX ONLY PROTEIN 48-RELATED"/>
    <property type="match status" value="1"/>
</dbReference>
<comment type="caution">
    <text evidence="4">The sequence shown here is derived from an EMBL/GenBank/DDBJ whole genome shotgun (WGS) entry which is preliminary data.</text>
</comment>
<dbReference type="VEuPathDB" id="FungiDB:B1J91_M11418g"/>
<gene>
    <name evidence="4" type="ORF">AO440_004346</name>
</gene>
<dbReference type="GO" id="GO:0031146">
    <property type="term" value="P:SCF-dependent proteasomal ubiquitin-dependent protein catabolic process"/>
    <property type="evidence" value="ECO:0007669"/>
    <property type="project" value="EnsemblFungi"/>
</dbReference>
<dbReference type="VEuPathDB" id="FungiDB:GVI51_M11363"/>
<dbReference type="InterPro" id="IPR036047">
    <property type="entry name" value="F-box-like_dom_sf"/>
</dbReference>
<evidence type="ECO:0000313" key="4">
    <source>
        <dbReference type="EMBL" id="KTB00326.1"/>
    </source>
</evidence>
<dbReference type="OrthoDB" id="2117972at2759"/>
<dbReference type="GO" id="GO:0019005">
    <property type="term" value="C:SCF ubiquitin ligase complex"/>
    <property type="evidence" value="ECO:0007669"/>
    <property type="project" value="EnsemblFungi"/>
</dbReference>
<dbReference type="PANTHER" id="PTHR12874:SF9">
    <property type="entry name" value="F-BOX ONLY PROTEIN 48"/>
    <property type="match status" value="1"/>
</dbReference>
<evidence type="ECO:0000259" key="3">
    <source>
        <dbReference type="Pfam" id="PF19270"/>
    </source>
</evidence>
<dbReference type="VEuPathDB" id="FungiDB:CAGL0M11418g"/>
<feature type="domain" description="F-box" evidence="2">
    <location>
        <begin position="109"/>
        <end position="149"/>
    </location>
</feature>
<dbReference type="GO" id="GO:0005737">
    <property type="term" value="C:cytoplasm"/>
    <property type="evidence" value="ECO:0007669"/>
    <property type="project" value="TreeGrafter"/>
</dbReference>
<organism evidence="4 5">
    <name type="scientific">Candida glabrata</name>
    <name type="common">Yeast</name>
    <name type="synonym">Torulopsis glabrata</name>
    <dbReference type="NCBI Taxonomy" id="5478"/>
    <lineage>
        <taxon>Eukaryota</taxon>
        <taxon>Fungi</taxon>
        <taxon>Dikarya</taxon>
        <taxon>Ascomycota</taxon>
        <taxon>Saccharomycotina</taxon>
        <taxon>Saccharomycetes</taxon>
        <taxon>Saccharomycetales</taxon>
        <taxon>Saccharomycetaceae</taxon>
        <taxon>Nakaseomyces</taxon>
    </lineage>
</organism>
<dbReference type="SUPFAM" id="SSF81383">
    <property type="entry name" value="F-box domain"/>
    <property type="match status" value="1"/>
</dbReference>
<dbReference type="VEuPathDB" id="FungiDB:GWK60_M11341"/>
<sequence>MGGQDAVSCNTEDTNPRADEALQLWEQGAAKEQAGSLMDAINFYRKALKVHDGVEKLYRKKLQEDYMLQQKLEALNLNDKSNDHTENTSDVNGTSEEAGPVDPCWILEMLPDDILLQIIKQVVYMSGESWVNLSKTCASFNKLCFHNSLPYQAFADYIYPKQVYDSETLQMNKVTDMKSFTKEIWGDDAKQMICNRPFIKYHGIYISVVNVVRYGANDEGSLSLMNPIHILTYYRYFRFYPDGSCLRLLTTDEPSFVVKHFSKETPIKDSEICRWSLGFDYDFGLLHITRTSDKYEFHEKFVIKNQGRKKHHQLAWLSSVVIDNEGVEMENSLKNERAFHFSRVKSYENSL</sequence>
<protein>
    <submittedName>
        <fullName evidence="4">F-box protein HRT3</fullName>
    </submittedName>
</protein>
<dbReference type="EMBL" id="LLZZ01000139">
    <property type="protein sequence ID" value="KTB00326.1"/>
    <property type="molecule type" value="Genomic_DNA"/>
</dbReference>
<evidence type="ECO:0000313" key="5">
    <source>
        <dbReference type="Proteomes" id="UP000054886"/>
    </source>
</evidence>